<dbReference type="GO" id="GO:0005829">
    <property type="term" value="C:cytosol"/>
    <property type="evidence" value="ECO:0007669"/>
    <property type="project" value="TreeGrafter"/>
</dbReference>
<keyword evidence="7 19" id="KW-0808">Transferase</keyword>
<dbReference type="CDD" id="cd03586">
    <property type="entry name" value="PolY_Pol_IV_kappa"/>
    <property type="match status" value="1"/>
</dbReference>
<dbReference type="SUPFAM" id="SSF100879">
    <property type="entry name" value="Lesion bypass DNA polymerase (Y-family), little finger domain"/>
    <property type="match status" value="1"/>
</dbReference>
<evidence type="ECO:0000256" key="15">
    <source>
        <dbReference type="ARBA" id="ARBA00023204"/>
    </source>
</evidence>
<accession>A0A857LTT0</accession>
<dbReference type="AlphaFoldDB" id="A0A857LTT0"/>
<dbReference type="PANTHER" id="PTHR11076">
    <property type="entry name" value="DNA REPAIR POLYMERASE UMUC / TRANSFERASE FAMILY MEMBER"/>
    <property type="match status" value="1"/>
</dbReference>
<comment type="similarity">
    <text evidence="3">Belongs to the DNA polymerase type-Y family.</text>
</comment>
<evidence type="ECO:0000256" key="4">
    <source>
        <dbReference type="ARBA" id="ARBA00012417"/>
    </source>
</evidence>
<dbReference type="SUPFAM" id="SSF56672">
    <property type="entry name" value="DNA/RNA polymerases"/>
    <property type="match status" value="1"/>
</dbReference>
<keyword evidence="6" id="KW-0963">Cytoplasm</keyword>
<dbReference type="Pfam" id="PF00817">
    <property type="entry name" value="IMS"/>
    <property type="match status" value="1"/>
</dbReference>
<dbReference type="GO" id="GO:0003684">
    <property type="term" value="F:damaged DNA binding"/>
    <property type="evidence" value="ECO:0007669"/>
    <property type="project" value="InterPro"/>
</dbReference>
<evidence type="ECO:0000256" key="11">
    <source>
        <dbReference type="ARBA" id="ARBA00022763"/>
    </source>
</evidence>
<dbReference type="Gene3D" id="3.40.1170.60">
    <property type="match status" value="1"/>
</dbReference>
<dbReference type="InterPro" id="IPR017961">
    <property type="entry name" value="DNA_pol_Y-fam_little_finger"/>
</dbReference>
<comment type="catalytic activity">
    <reaction evidence="17">
        <text>DNA(n) + a 2'-deoxyribonucleoside 5'-triphosphate = DNA(n+1) + diphosphate</text>
        <dbReference type="Rhea" id="RHEA:22508"/>
        <dbReference type="Rhea" id="RHEA-COMP:17339"/>
        <dbReference type="Rhea" id="RHEA-COMP:17340"/>
        <dbReference type="ChEBI" id="CHEBI:33019"/>
        <dbReference type="ChEBI" id="CHEBI:61560"/>
        <dbReference type="ChEBI" id="CHEBI:173112"/>
        <dbReference type="EC" id="2.7.7.7"/>
    </reaction>
</comment>
<dbReference type="InterPro" id="IPR043502">
    <property type="entry name" value="DNA/RNA_pol_sf"/>
</dbReference>
<evidence type="ECO:0000256" key="3">
    <source>
        <dbReference type="ARBA" id="ARBA00010945"/>
    </source>
</evidence>
<dbReference type="EMBL" id="CP045810">
    <property type="protein sequence ID" value="QHN40876.1"/>
    <property type="molecule type" value="Genomic_DNA"/>
</dbReference>
<dbReference type="GO" id="GO:0006260">
    <property type="term" value="P:DNA replication"/>
    <property type="evidence" value="ECO:0007669"/>
    <property type="project" value="UniProtKB-KW"/>
</dbReference>
<keyword evidence="14" id="KW-0238">DNA-binding</keyword>
<evidence type="ECO:0000256" key="17">
    <source>
        <dbReference type="ARBA" id="ARBA00049244"/>
    </source>
</evidence>
<evidence type="ECO:0000256" key="10">
    <source>
        <dbReference type="ARBA" id="ARBA00022723"/>
    </source>
</evidence>
<dbReference type="Pfam" id="PF21999">
    <property type="entry name" value="IMS_HHH_1"/>
    <property type="match status" value="1"/>
</dbReference>
<comment type="subcellular location">
    <subcellularLocation>
        <location evidence="2">Cytoplasm</location>
    </subcellularLocation>
</comment>
<dbReference type="GO" id="GO:0046872">
    <property type="term" value="F:metal ion binding"/>
    <property type="evidence" value="ECO:0007669"/>
    <property type="project" value="UniProtKB-KW"/>
</dbReference>
<dbReference type="RefSeq" id="WP_005182603.1">
    <property type="nucleotide sequence ID" value="NZ_CP045804.1"/>
</dbReference>
<gene>
    <name evidence="19" type="ORF">GII30_18460</name>
</gene>
<dbReference type="InterPro" id="IPR036775">
    <property type="entry name" value="DNA_pol_Y-fam_lit_finger_sf"/>
</dbReference>
<name>A0A857LTT0_9ACTN</name>
<evidence type="ECO:0000256" key="12">
    <source>
        <dbReference type="ARBA" id="ARBA00022842"/>
    </source>
</evidence>
<sequence>MTTAEPPRYRWLLHVDLDQFQVAVERLRSPELASETVIVGGNGDPTEARKVVTCASYEARGLGVRAGMPLRSAHRKAPDAVYLPVDAPAYDAVSAEVMDVLRAFGHPVEVWGWDEAFLGVGPVAEPGLAADEIQRFAIEVRTAVLARCGLECCIGISDNKQRAKMATGFAKAVSKTGDRSEVAPDRVFLLDDGNWLALMAERDTRELWSVGPKTAQKLAAHGIGTVAELIGTPRDRLISIFGPHQGNWLYVLCRGGGDPSIAVQPWVAKSHSKSRTFARDLTGPDELVHEAGELARELLEQVVAEKREVFRVAVTVRTTTFYTRTKSHKLRAATVSAGDLVPEVEALLAKFELDRPVRLLGVRFDLLDDGVVASGVERSADPS</sequence>
<reference evidence="19" key="1">
    <citation type="journal article" date="2021" name="Nat. Microbiol.">
        <title>Cocultivation of an ultrasmall environmental parasitic bacterium with lytic ability against bacteria associated with wastewater foams.</title>
        <authorList>
            <person name="Batinovic S."/>
            <person name="Rose J.J.A."/>
            <person name="Ratcliffe J."/>
            <person name="Seviour R.J."/>
            <person name="Petrovski S."/>
        </authorList>
    </citation>
    <scope>NUCLEOTIDE SEQUENCE</scope>
    <source>
        <strain evidence="19">CON44</strain>
    </source>
</reference>
<keyword evidence="8 19" id="KW-0548">Nucleotidyltransferase</keyword>
<evidence type="ECO:0000256" key="5">
    <source>
        <dbReference type="ARBA" id="ARBA00022457"/>
    </source>
</evidence>
<dbReference type="InterPro" id="IPR022880">
    <property type="entry name" value="DNApol_IV"/>
</dbReference>
<dbReference type="Gene3D" id="1.10.150.20">
    <property type="entry name" value="5' to 3' exonuclease, C-terminal subdomain"/>
    <property type="match status" value="1"/>
</dbReference>
<dbReference type="GO" id="GO:0006281">
    <property type="term" value="P:DNA repair"/>
    <property type="evidence" value="ECO:0007669"/>
    <property type="project" value="UniProtKB-KW"/>
</dbReference>
<keyword evidence="9" id="KW-0235">DNA replication</keyword>
<dbReference type="Pfam" id="PF11799">
    <property type="entry name" value="IMS_C"/>
    <property type="match status" value="1"/>
</dbReference>
<evidence type="ECO:0000256" key="13">
    <source>
        <dbReference type="ARBA" id="ARBA00022932"/>
    </source>
</evidence>
<evidence type="ECO:0000256" key="9">
    <source>
        <dbReference type="ARBA" id="ARBA00022705"/>
    </source>
</evidence>
<organism evidence="19">
    <name type="scientific">Gordonia amarae</name>
    <dbReference type="NCBI Taxonomy" id="36821"/>
    <lineage>
        <taxon>Bacteria</taxon>
        <taxon>Bacillati</taxon>
        <taxon>Actinomycetota</taxon>
        <taxon>Actinomycetes</taxon>
        <taxon>Mycobacteriales</taxon>
        <taxon>Gordoniaceae</taxon>
        <taxon>Gordonia</taxon>
    </lineage>
</organism>
<evidence type="ECO:0000256" key="14">
    <source>
        <dbReference type="ARBA" id="ARBA00023125"/>
    </source>
</evidence>
<keyword evidence="5" id="KW-0515">Mutator protein</keyword>
<keyword evidence="13" id="KW-0239">DNA-directed DNA polymerase</keyword>
<dbReference type="EC" id="2.7.7.7" evidence="4"/>
<evidence type="ECO:0000256" key="2">
    <source>
        <dbReference type="ARBA" id="ARBA00004496"/>
    </source>
</evidence>
<evidence type="ECO:0000256" key="6">
    <source>
        <dbReference type="ARBA" id="ARBA00022490"/>
    </source>
</evidence>
<evidence type="ECO:0000256" key="7">
    <source>
        <dbReference type="ARBA" id="ARBA00022679"/>
    </source>
</evidence>
<evidence type="ECO:0000259" key="18">
    <source>
        <dbReference type="PROSITE" id="PS50173"/>
    </source>
</evidence>
<evidence type="ECO:0000256" key="16">
    <source>
        <dbReference type="ARBA" id="ARBA00025589"/>
    </source>
</evidence>
<evidence type="ECO:0000256" key="8">
    <source>
        <dbReference type="ARBA" id="ARBA00022695"/>
    </source>
</evidence>
<dbReference type="GO" id="GO:0009432">
    <property type="term" value="P:SOS response"/>
    <property type="evidence" value="ECO:0007669"/>
    <property type="project" value="TreeGrafter"/>
</dbReference>
<dbReference type="NCBIfam" id="NF002883">
    <property type="entry name" value="PRK03352.1"/>
    <property type="match status" value="1"/>
</dbReference>
<protein>
    <recommendedName>
        <fullName evidence="4">DNA-directed DNA polymerase</fullName>
        <ecNumber evidence="4">2.7.7.7</ecNumber>
    </recommendedName>
</protein>
<dbReference type="InterPro" id="IPR053848">
    <property type="entry name" value="IMS_HHH_1"/>
</dbReference>
<dbReference type="GO" id="GO:0003887">
    <property type="term" value="F:DNA-directed DNA polymerase activity"/>
    <property type="evidence" value="ECO:0007669"/>
    <property type="project" value="UniProtKB-KW"/>
</dbReference>
<dbReference type="InterPro" id="IPR050116">
    <property type="entry name" value="DNA_polymerase-Y"/>
</dbReference>
<keyword evidence="15" id="KW-0234">DNA repair</keyword>
<dbReference type="InterPro" id="IPR043128">
    <property type="entry name" value="Rev_trsase/Diguanyl_cyclase"/>
</dbReference>
<comment type="cofactor">
    <cofactor evidence="1">
        <name>Mg(2+)</name>
        <dbReference type="ChEBI" id="CHEBI:18420"/>
    </cofactor>
</comment>
<dbReference type="Gene3D" id="3.30.70.270">
    <property type="match status" value="1"/>
</dbReference>
<dbReference type="Gene3D" id="3.30.1490.100">
    <property type="entry name" value="DNA polymerase, Y-family, little finger domain"/>
    <property type="match status" value="1"/>
</dbReference>
<keyword evidence="12" id="KW-0460">Magnesium</keyword>
<evidence type="ECO:0000256" key="1">
    <source>
        <dbReference type="ARBA" id="ARBA00001946"/>
    </source>
</evidence>
<keyword evidence="11" id="KW-0227">DNA damage</keyword>
<dbReference type="InterPro" id="IPR001126">
    <property type="entry name" value="UmuC"/>
</dbReference>
<comment type="function">
    <text evidence="16">Poorly processive, error-prone DNA polymerase involved in untargeted mutagenesis. Copies undamaged DNA at stalled replication forks, which arise in vivo from mismatched or misaligned primer ends. These misaligned primers can be extended by PolIV. Exhibits no 3'-5' exonuclease (proofreading) activity. May be involved in translesional synthesis, in conjunction with the beta clamp from PolIII.</text>
</comment>
<dbReference type="PANTHER" id="PTHR11076:SF33">
    <property type="entry name" value="DNA POLYMERASE KAPPA"/>
    <property type="match status" value="1"/>
</dbReference>
<evidence type="ECO:0000313" key="19">
    <source>
        <dbReference type="EMBL" id="QHN40876.1"/>
    </source>
</evidence>
<feature type="domain" description="UmuC" evidence="18">
    <location>
        <begin position="12"/>
        <end position="211"/>
    </location>
</feature>
<dbReference type="GO" id="GO:0042276">
    <property type="term" value="P:error-prone translesion synthesis"/>
    <property type="evidence" value="ECO:0007669"/>
    <property type="project" value="TreeGrafter"/>
</dbReference>
<keyword evidence="10" id="KW-0479">Metal-binding</keyword>
<proteinExistence type="inferred from homology"/>
<dbReference type="PROSITE" id="PS50173">
    <property type="entry name" value="UMUC"/>
    <property type="match status" value="1"/>
</dbReference>